<dbReference type="RefSeq" id="WP_301813584.1">
    <property type="nucleotide sequence ID" value="NZ_JAUJZH010000022.1"/>
</dbReference>
<feature type="domain" description="AMP-binding enzyme C-terminal" evidence="3">
    <location>
        <begin position="483"/>
        <end position="558"/>
    </location>
</feature>
<organism evidence="4 5">
    <name type="scientific">Variovorax ginsengisoli</name>
    <dbReference type="NCBI Taxonomy" id="363844"/>
    <lineage>
        <taxon>Bacteria</taxon>
        <taxon>Pseudomonadati</taxon>
        <taxon>Pseudomonadota</taxon>
        <taxon>Betaproteobacteria</taxon>
        <taxon>Burkholderiales</taxon>
        <taxon>Comamonadaceae</taxon>
        <taxon>Variovorax</taxon>
    </lineage>
</organism>
<name>A0ABT8SAD4_9BURK</name>
<accession>A0ABT8SAD4</accession>
<evidence type="ECO:0000256" key="1">
    <source>
        <dbReference type="SAM" id="MobiDB-lite"/>
    </source>
</evidence>
<dbReference type="InterPro" id="IPR042099">
    <property type="entry name" value="ANL_N_sf"/>
</dbReference>
<dbReference type="InterPro" id="IPR025110">
    <property type="entry name" value="AMP-bd_C"/>
</dbReference>
<reference evidence="4" key="1">
    <citation type="submission" date="2023-06" db="EMBL/GenBank/DDBJ databases">
        <authorList>
            <person name="Jiang Y."/>
            <person name="Liu Q."/>
        </authorList>
    </citation>
    <scope>NUCLEOTIDE SEQUENCE</scope>
    <source>
        <strain evidence="4">CGMCC 1.12090</strain>
    </source>
</reference>
<dbReference type="InterPro" id="IPR045851">
    <property type="entry name" value="AMP-bd_C_sf"/>
</dbReference>
<feature type="region of interest" description="Disordered" evidence="1">
    <location>
        <begin position="1"/>
        <end position="20"/>
    </location>
</feature>
<feature type="domain" description="AMP-dependent synthetase/ligase" evidence="2">
    <location>
        <begin position="46"/>
        <end position="431"/>
    </location>
</feature>
<sequence>MSILPHPSDQRPTRKPVRDGGDLLARESVGLDARFAGIDSTLDVFRLAAAAWPDRPALTFVPDGNAEAAPVDVSYARLHEHIVRTANHLASLGLRRDDCVAYLLPNLPEAHFCIWGAQAVCRVAAVNHFLESAQIADLLQALDARVVVTASPAEAPALWAKLGPVLAGLPGLRETLWVGAADPAALPPGVRRFDDVLAAQPAEPVFEALRDPAALAACFHTGGTTGTPKIAQLSHRALVVNSWMLGEMFDIRPSDVIVCGLPLFHVNGVVVTGLAPFMHGARVLLAGREGFRNPKLVAGFWRLVERFRVTTFSGVPTVYAALLNVPLAGADVSSLRFGICGAAPMPVELFRRFERATGIRLLEGFGMTETTACASVNPRDGERRVGSIGLPVPYGRMKTVILDERGAHVRDAATDEIGVVAILGPHLTPGYRDPRHDAGLWLPGGWLNSGDLGRRDADGYFWLVGRAKDLIIRGGHNIDPSMIEEALARHPEVELVAAVGRPDAYAGELPVAYVKLRHGARADAEELKAFAKAHVTERAAAPNWVECIDSMPVTAVGKIFKPTLRKHAIARTLRELFAEGDLQHAGIEVRDDRTHGVVAVVGVADEAARARVAELCAGLALQVRSTVG</sequence>
<proteinExistence type="predicted"/>
<dbReference type="Gene3D" id="3.30.300.30">
    <property type="match status" value="1"/>
</dbReference>
<dbReference type="EMBL" id="JAUKVY010000022">
    <property type="protein sequence ID" value="MDO1535760.1"/>
    <property type="molecule type" value="Genomic_DNA"/>
</dbReference>
<dbReference type="Pfam" id="PF00501">
    <property type="entry name" value="AMP-binding"/>
    <property type="match status" value="1"/>
</dbReference>
<evidence type="ECO:0000259" key="3">
    <source>
        <dbReference type="Pfam" id="PF13193"/>
    </source>
</evidence>
<dbReference type="InterPro" id="IPR050237">
    <property type="entry name" value="ATP-dep_AMP-bd_enzyme"/>
</dbReference>
<evidence type="ECO:0000313" key="5">
    <source>
        <dbReference type="Proteomes" id="UP001169027"/>
    </source>
</evidence>
<dbReference type="Pfam" id="PF13193">
    <property type="entry name" value="AMP-binding_C"/>
    <property type="match status" value="1"/>
</dbReference>
<protein>
    <submittedName>
        <fullName evidence="4">Acyl-CoA synthetase</fullName>
    </submittedName>
</protein>
<dbReference type="PANTHER" id="PTHR43767:SF1">
    <property type="entry name" value="NONRIBOSOMAL PEPTIDE SYNTHASE PES1 (EUROFUNG)-RELATED"/>
    <property type="match status" value="1"/>
</dbReference>
<dbReference type="Gene3D" id="3.40.50.12780">
    <property type="entry name" value="N-terminal domain of ligase-like"/>
    <property type="match status" value="1"/>
</dbReference>
<feature type="compositionally biased region" description="Basic and acidic residues" evidence="1">
    <location>
        <begin position="8"/>
        <end position="20"/>
    </location>
</feature>
<dbReference type="PANTHER" id="PTHR43767">
    <property type="entry name" value="LONG-CHAIN-FATTY-ACID--COA LIGASE"/>
    <property type="match status" value="1"/>
</dbReference>
<comment type="caution">
    <text evidence="4">The sequence shown here is derived from an EMBL/GenBank/DDBJ whole genome shotgun (WGS) entry which is preliminary data.</text>
</comment>
<dbReference type="Proteomes" id="UP001169027">
    <property type="component" value="Unassembled WGS sequence"/>
</dbReference>
<evidence type="ECO:0000313" key="4">
    <source>
        <dbReference type="EMBL" id="MDO1535760.1"/>
    </source>
</evidence>
<keyword evidence="5" id="KW-1185">Reference proteome</keyword>
<dbReference type="InterPro" id="IPR000873">
    <property type="entry name" value="AMP-dep_synth/lig_dom"/>
</dbReference>
<dbReference type="SUPFAM" id="SSF56801">
    <property type="entry name" value="Acetyl-CoA synthetase-like"/>
    <property type="match status" value="1"/>
</dbReference>
<gene>
    <name evidence="4" type="ORF">Q2T77_26095</name>
</gene>
<evidence type="ECO:0000259" key="2">
    <source>
        <dbReference type="Pfam" id="PF00501"/>
    </source>
</evidence>
<dbReference type="NCBIfam" id="NF005714">
    <property type="entry name" value="PRK07529.1"/>
    <property type="match status" value="1"/>
</dbReference>